<evidence type="ECO:0008006" key="3">
    <source>
        <dbReference type="Google" id="ProtNLM"/>
    </source>
</evidence>
<dbReference type="Pfam" id="PF00702">
    <property type="entry name" value="Hydrolase"/>
    <property type="match status" value="1"/>
</dbReference>
<dbReference type="FunCoup" id="A0A2V0P8L4">
    <property type="interactions" value="532"/>
</dbReference>
<dbReference type="STRING" id="307507.A0A2V0P8L4"/>
<dbReference type="PANTHER" id="PTHR43885:SF1">
    <property type="entry name" value="SUPERFAMILY HYDROLASE, PUTATIVE (AFU_ORTHOLOGUE AFUA_4G13290)-RELATED"/>
    <property type="match status" value="1"/>
</dbReference>
<evidence type="ECO:0000313" key="1">
    <source>
        <dbReference type="EMBL" id="GBF95282.1"/>
    </source>
</evidence>
<dbReference type="AlphaFoldDB" id="A0A2V0P8L4"/>
<dbReference type="NCBIfam" id="TIGR01549">
    <property type="entry name" value="HAD-SF-IA-v1"/>
    <property type="match status" value="1"/>
</dbReference>
<dbReference type="SFLD" id="SFLDS00003">
    <property type="entry name" value="Haloacid_Dehalogenase"/>
    <property type="match status" value="1"/>
</dbReference>
<accession>A0A2V0P8L4</accession>
<comment type="caution">
    <text evidence="1">The sequence shown here is derived from an EMBL/GenBank/DDBJ whole genome shotgun (WGS) entry which is preliminary data.</text>
</comment>
<dbReference type="CDD" id="cd01427">
    <property type="entry name" value="HAD_like"/>
    <property type="match status" value="1"/>
</dbReference>
<dbReference type="EMBL" id="BDRX01000062">
    <property type="protein sequence ID" value="GBF95282.1"/>
    <property type="molecule type" value="Genomic_DNA"/>
</dbReference>
<keyword evidence="2" id="KW-1185">Reference proteome</keyword>
<dbReference type="Proteomes" id="UP000247498">
    <property type="component" value="Unassembled WGS sequence"/>
</dbReference>
<dbReference type="SUPFAM" id="SSF56784">
    <property type="entry name" value="HAD-like"/>
    <property type="match status" value="1"/>
</dbReference>
<reference evidence="1 2" key="1">
    <citation type="journal article" date="2018" name="Sci. Rep.">
        <title>Raphidocelis subcapitata (=Pseudokirchneriella subcapitata) provides an insight into genome evolution and environmental adaptations in the Sphaeropleales.</title>
        <authorList>
            <person name="Suzuki S."/>
            <person name="Yamaguchi H."/>
            <person name="Nakajima N."/>
            <person name="Kawachi M."/>
        </authorList>
    </citation>
    <scope>NUCLEOTIDE SEQUENCE [LARGE SCALE GENOMIC DNA]</scope>
    <source>
        <strain evidence="1 2">NIES-35</strain>
    </source>
</reference>
<dbReference type="Gene3D" id="3.40.50.1000">
    <property type="entry name" value="HAD superfamily/HAD-like"/>
    <property type="match status" value="1"/>
</dbReference>
<dbReference type="InterPro" id="IPR006439">
    <property type="entry name" value="HAD-SF_hydro_IA"/>
</dbReference>
<protein>
    <recommendedName>
        <fullName evidence="3">Haloacid dehalogenase-like hydrolase domain-containing protein</fullName>
    </recommendedName>
</protein>
<dbReference type="InterPro" id="IPR023214">
    <property type="entry name" value="HAD_sf"/>
</dbReference>
<dbReference type="OrthoDB" id="426235at2759"/>
<dbReference type="Gene3D" id="1.10.260.80">
    <property type="match status" value="1"/>
</dbReference>
<dbReference type="PANTHER" id="PTHR43885">
    <property type="entry name" value="HALOACID DEHALOGENASE-LIKE HYDROLASE"/>
    <property type="match status" value="1"/>
</dbReference>
<dbReference type="InterPro" id="IPR036412">
    <property type="entry name" value="HAD-like_sf"/>
</dbReference>
<evidence type="ECO:0000313" key="2">
    <source>
        <dbReference type="Proteomes" id="UP000247498"/>
    </source>
</evidence>
<dbReference type="SFLD" id="SFLDG01129">
    <property type="entry name" value="C1.5:_HAD__Beta-PGM__Phosphata"/>
    <property type="match status" value="1"/>
</dbReference>
<dbReference type="InParanoid" id="A0A2V0P8L4"/>
<name>A0A2V0P8L4_9CHLO</name>
<organism evidence="1 2">
    <name type="scientific">Raphidocelis subcapitata</name>
    <dbReference type="NCBI Taxonomy" id="307507"/>
    <lineage>
        <taxon>Eukaryota</taxon>
        <taxon>Viridiplantae</taxon>
        <taxon>Chlorophyta</taxon>
        <taxon>core chlorophytes</taxon>
        <taxon>Chlorophyceae</taxon>
        <taxon>CS clade</taxon>
        <taxon>Sphaeropleales</taxon>
        <taxon>Selenastraceae</taxon>
        <taxon>Raphidocelis</taxon>
    </lineage>
</organism>
<sequence>MSGAPLLARAGLLRGAAALIAGRGGGRARRGGGGMAAAFSSSPAAAAAAGGGAGAESGGKPIIRGVCFDMDGTLTVPVIDFALMRRKGDILDVINSWPEEERARAYAAIAEIEAAALADMKLMPGLHELCEALDAAGVPRGLITRNVKSSVEYFHSNHLTSLNLSPFEPAISRECAFPYKPSPAALLHVAESWGVAPSEVVMVGDSPKDDIVCGNRAGALTVLLDVDGRHSAGGAGELSGEAAPTHVVASMGELRRLLLERYRLLPPLRDQRAAAGAE</sequence>
<gene>
    <name evidence="1" type="ORF">Rsub_08313</name>
</gene>
<proteinExistence type="predicted"/>